<dbReference type="GO" id="GO:0006289">
    <property type="term" value="P:nucleotide-excision repair"/>
    <property type="evidence" value="ECO:0007669"/>
    <property type="project" value="TreeGrafter"/>
</dbReference>
<comment type="caution">
    <text evidence="2">The sequence shown here is derived from an EMBL/GenBank/DDBJ whole genome shotgun (WGS) entry which is preliminary data.</text>
</comment>
<evidence type="ECO:0000313" key="3">
    <source>
        <dbReference type="Proteomes" id="UP001230051"/>
    </source>
</evidence>
<dbReference type="AlphaFoldDB" id="A0AAD8GLK0"/>
<dbReference type="PANTHER" id="PTHR16798">
    <property type="entry name" value="FANCONI ANEMIA GROUP C PROTEIN FANCC"/>
    <property type="match status" value="1"/>
</dbReference>
<dbReference type="EMBL" id="JAGXEW010000001">
    <property type="protein sequence ID" value="KAK1176243.1"/>
    <property type="molecule type" value="Genomic_DNA"/>
</dbReference>
<dbReference type="GO" id="GO:0034599">
    <property type="term" value="P:cellular response to oxidative stress"/>
    <property type="evidence" value="ECO:0007669"/>
    <property type="project" value="TreeGrafter"/>
</dbReference>
<evidence type="ECO:0000313" key="1">
    <source>
        <dbReference type="EMBL" id="KAK1174524.1"/>
    </source>
</evidence>
<sequence length="557" mass="62705">MAQQSTIPAFCLEYWQNKAVEWGQATTLASQQDVCLHLQQLKDFLQQIFQKLQYMNTTVAIKTFPLVGQLLGRLCWNPCVVADEESQRTLLQCLWCLYSAEPQNAIELKANDWIQSLIRHLISDSETENNSFIQILGYTSEEYHSNVVKCMVSSLVTELRESCCNGIRMPKRFTPDRLHSLSVFCIPLVTCSEAAPLIEALLTCCESGSGEALSADFLKAVGTALLQKKIRLQETVIIGLWLRYLPSLENVTLHLIETVVSIPHFSPQEMESLINDSLLPKASARHPHIFMIVDTIFRNILLESDGNLLVQTLMQIFTRSFIQALLFGEAQDKPPLKAFFPHNPQPLLMALLKHPSDVPSQVWPQHLLCIVETLKVAVEDKDNGGSQRGLFENWFLLVHCGDWVDIAAQQLIASKAETSEALLWLLAFYHHPNNENQQRTKLLAVARKVCGHLKVLFSSTTLSLSHLQTSLDLAEANSEESGSKYLFNQLFLNFFLFSAGGQVIAKDAVHLMTHGNLLNGISAMLAGAEYRLNSYGLMDYKAHRTLKLLQEHLKFKA</sequence>
<dbReference type="GO" id="GO:0043240">
    <property type="term" value="C:Fanconi anaemia nuclear complex"/>
    <property type="evidence" value="ECO:0007669"/>
    <property type="project" value="InterPro"/>
</dbReference>
<accession>A0AAD8GLK0</accession>
<dbReference type="InterPro" id="IPR000686">
    <property type="entry name" value="FANCC"/>
</dbReference>
<evidence type="ECO:0000313" key="2">
    <source>
        <dbReference type="EMBL" id="KAK1176243.1"/>
    </source>
</evidence>
<proteinExistence type="predicted"/>
<dbReference type="EMBL" id="JAGXEW010000002">
    <property type="protein sequence ID" value="KAK1174524.1"/>
    <property type="molecule type" value="Genomic_DNA"/>
</dbReference>
<dbReference type="Pfam" id="PF02106">
    <property type="entry name" value="Fanconi_C"/>
    <property type="match status" value="1"/>
</dbReference>
<name>A0AAD8GLK0_ACIOX</name>
<dbReference type="PRINTS" id="PR00494">
    <property type="entry name" value="FANCONICGENE"/>
</dbReference>
<dbReference type="Proteomes" id="UP001230051">
    <property type="component" value="Unassembled WGS sequence"/>
</dbReference>
<keyword evidence="3" id="KW-1185">Reference proteome</keyword>
<reference evidence="2" key="1">
    <citation type="submission" date="2022-02" db="EMBL/GenBank/DDBJ databases">
        <title>Atlantic sturgeon de novo genome assembly.</title>
        <authorList>
            <person name="Stock M."/>
            <person name="Klopp C."/>
            <person name="Guiguen Y."/>
            <person name="Cabau C."/>
            <person name="Parinello H."/>
            <person name="Santidrian Yebra-Pimentel E."/>
            <person name="Kuhl H."/>
            <person name="Dirks R.P."/>
            <person name="Guessner J."/>
            <person name="Wuertz S."/>
            <person name="Du K."/>
            <person name="Schartl M."/>
        </authorList>
    </citation>
    <scope>NUCLEOTIDE SEQUENCE</scope>
    <source>
        <strain evidence="2">STURGEONOMICS-FGT-2020</strain>
        <tissue evidence="2">Whole blood</tissue>
    </source>
</reference>
<organism evidence="2 3">
    <name type="scientific">Acipenser oxyrinchus oxyrinchus</name>
    <dbReference type="NCBI Taxonomy" id="40147"/>
    <lineage>
        <taxon>Eukaryota</taxon>
        <taxon>Metazoa</taxon>
        <taxon>Chordata</taxon>
        <taxon>Craniata</taxon>
        <taxon>Vertebrata</taxon>
        <taxon>Euteleostomi</taxon>
        <taxon>Actinopterygii</taxon>
        <taxon>Chondrostei</taxon>
        <taxon>Acipenseriformes</taxon>
        <taxon>Acipenseridae</taxon>
        <taxon>Acipenser</taxon>
    </lineage>
</organism>
<gene>
    <name evidence="2" type="primary">FANCC</name>
    <name evidence="2" type="ORF">AOXY_G1099</name>
    <name evidence="1" type="ORF">AOXY_G2030</name>
</gene>
<dbReference type="PANTHER" id="PTHR16798:SF0">
    <property type="entry name" value="FANCONI ANEMIA GROUP C PROTEIN"/>
    <property type="match status" value="1"/>
</dbReference>
<dbReference type="GO" id="GO:0036297">
    <property type="term" value="P:interstrand cross-link repair"/>
    <property type="evidence" value="ECO:0007669"/>
    <property type="project" value="InterPro"/>
</dbReference>
<protein>
    <submittedName>
        <fullName evidence="2">Fanconi anemia group C protein-like</fullName>
    </submittedName>
</protein>